<feature type="region of interest" description="Disordered" evidence="2">
    <location>
        <begin position="290"/>
        <end position="309"/>
    </location>
</feature>
<dbReference type="Gene3D" id="1.10.275.10">
    <property type="entry name" value="Fumarase/aspartase (N-terminal domain)"/>
    <property type="match status" value="1"/>
</dbReference>
<reference evidence="5" key="2">
    <citation type="submission" date="2023-01" db="EMBL/GenBank/DDBJ databases">
        <title>Draft genome sequence of Algimonas ampicilliniresistens strain NBRC 108219.</title>
        <authorList>
            <person name="Sun Q."/>
            <person name="Mori K."/>
        </authorList>
    </citation>
    <scope>NUCLEOTIDE SEQUENCE</scope>
    <source>
        <strain evidence="5">NBRC 108219</strain>
    </source>
</reference>
<dbReference type="PRINTS" id="PR00145">
    <property type="entry name" value="ARGSUCLYASE"/>
</dbReference>
<dbReference type="InterPro" id="IPR022761">
    <property type="entry name" value="Fumarate_lyase_N"/>
</dbReference>
<dbReference type="RefSeq" id="WP_284386865.1">
    <property type="nucleotide sequence ID" value="NZ_BSNK01000001.1"/>
</dbReference>
<dbReference type="InterPro" id="IPR008948">
    <property type="entry name" value="L-Aspartase-like"/>
</dbReference>
<dbReference type="SMART" id="SM00998">
    <property type="entry name" value="ADSL_C"/>
    <property type="match status" value="1"/>
</dbReference>
<keyword evidence="1 5" id="KW-0456">Lyase</keyword>
<dbReference type="PANTHER" id="PTHR43172">
    <property type="entry name" value="ADENYLOSUCCINATE LYASE"/>
    <property type="match status" value="1"/>
</dbReference>
<feature type="domain" description="Adenylosuccinate lyase C-terminal" evidence="4">
    <location>
        <begin position="385"/>
        <end position="463"/>
    </location>
</feature>
<dbReference type="Gene3D" id="1.20.200.10">
    <property type="entry name" value="Fumarase/aspartase (Central domain)"/>
    <property type="match status" value="1"/>
</dbReference>
<proteinExistence type="predicted"/>
<evidence type="ECO:0000313" key="5">
    <source>
        <dbReference type="EMBL" id="GLQ22467.1"/>
    </source>
</evidence>
<dbReference type="Pfam" id="PF10397">
    <property type="entry name" value="ADSL_C"/>
    <property type="match status" value="1"/>
</dbReference>
<dbReference type="GO" id="GO:0016829">
    <property type="term" value="F:lyase activity"/>
    <property type="evidence" value="ECO:0007669"/>
    <property type="project" value="UniProtKB-KW"/>
</dbReference>
<dbReference type="EMBL" id="BSNK01000001">
    <property type="protein sequence ID" value="GLQ22467.1"/>
    <property type="molecule type" value="Genomic_DNA"/>
</dbReference>
<protein>
    <submittedName>
        <fullName evidence="5">Adenylosuccinate lyase</fullName>
    </submittedName>
</protein>
<dbReference type="InterPro" id="IPR019468">
    <property type="entry name" value="AdenyloSucc_lyase_C"/>
</dbReference>
<evidence type="ECO:0000256" key="3">
    <source>
        <dbReference type="SAM" id="SignalP"/>
    </source>
</evidence>
<feature type="chain" id="PRO_5047091535" evidence="3">
    <location>
        <begin position="17"/>
        <end position="474"/>
    </location>
</feature>
<gene>
    <name evidence="5" type="ORF">GCM10007853_03410</name>
</gene>
<dbReference type="Pfam" id="PF00206">
    <property type="entry name" value="Lyase_1"/>
    <property type="match status" value="1"/>
</dbReference>
<dbReference type="Proteomes" id="UP001161391">
    <property type="component" value="Unassembled WGS sequence"/>
</dbReference>
<evidence type="ECO:0000313" key="6">
    <source>
        <dbReference type="Proteomes" id="UP001161391"/>
    </source>
</evidence>
<sequence>MKTRLLALAVTTLVYAAPSSFLSAQALPDQLKISAKPDTIERVFLPDNRNQRILDIEAAIARAQAVHGVIPQSAADHISAKADVKYVPQEALAAEYKKTNHRMVALLNVWSEHLDSEAANYLHYGVTTVDIYDTVRVLQVRDSILHLIEDMREIEVALLGLAEQHRDTVMIGRTIGQHALPITFGKKVAVWAAQNRRNIERLKEVLIRVESRGVLKGAVGTHLGLGPKGHLIERDVSKALGLSDPEPADWHGSRDVFAEYGQVLALISKSYGAMGAEIFRLMGTDIGELSERQPDTNVGSSTMPHKRNPRMPERVIAHSRKIPRLAEILLDDVENTFERDNTSGPNRIVEEISLEASRMIRDTRKMIDVIVVDESRMLESVNLTDGMVMAQRLMLFLSEKIARSEAEERVRKAAQMSLVEDLSFREALLNDPVLSAHLHDRIDQLLDPRGYLGLSSEQVDQTIEYVKQRRKTDP</sequence>
<dbReference type="InterPro" id="IPR020557">
    <property type="entry name" value="Fumarate_lyase_CS"/>
</dbReference>
<evidence type="ECO:0000256" key="2">
    <source>
        <dbReference type="SAM" id="MobiDB-lite"/>
    </source>
</evidence>
<comment type="caution">
    <text evidence="5">The sequence shown here is derived from an EMBL/GenBank/DDBJ whole genome shotgun (WGS) entry which is preliminary data.</text>
</comment>
<dbReference type="PROSITE" id="PS00163">
    <property type="entry name" value="FUMARATE_LYASES"/>
    <property type="match status" value="1"/>
</dbReference>
<evidence type="ECO:0000256" key="1">
    <source>
        <dbReference type="ARBA" id="ARBA00023239"/>
    </source>
</evidence>
<dbReference type="SUPFAM" id="SSF48557">
    <property type="entry name" value="L-aspartase-like"/>
    <property type="match status" value="1"/>
</dbReference>
<accession>A0ABQ5V5V9</accession>
<reference evidence="5" key="1">
    <citation type="journal article" date="2014" name="Int. J. Syst. Evol. Microbiol.">
        <title>Complete genome of a new Firmicutes species belonging to the dominant human colonic microbiota ('Ruminococcus bicirculans') reveals two chromosomes and a selective capacity to utilize plant glucans.</title>
        <authorList>
            <consortium name="NISC Comparative Sequencing Program"/>
            <person name="Wegmann U."/>
            <person name="Louis P."/>
            <person name="Goesmann A."/>
            <person name="Henrissat B."/>
            <person name="Duncan S.H."/>
            <person name="Flint H.J."/>
        </authorList>
    </citation>
    <scope>NUCLEOTIDE SEQUENCE</scope>
    <source>
        <strain evidence="5">NBRC 108219</strain>
    </source>
</reference>
<keyword evidence="3" id="KW-0732">Signal</keyword>
<dbReference type="InterPro" id="IPR024083">
    <property type="entry name" value="Fumarase/histidase_N"/>
</dbReference>
<dbReference type="InterPro" id="IPR000362">
    <property type="entry name" value="Fumarate_lyase_fam"/>
</dbReference>
<evidence type="ECO:0000259" key="4">
    <source>
        <dbReference type="SMART" id="SM00998"/>
    </source>
</evidence>
<feature type="signal peptide" evidence="3">
    <location>
        <begin position="1"/>
        <end position="16"/>
    </location>
</feature>
<dbReference type="Gene3D" id="1.10.40.30">
    <property type="entry name" value="Fumarase/aspartase (C-terminal domain)"/>
    <property type="match status" value="1"/>
</dbReference>
<dbReference type="PANTHER" id="PTHR43172:SF1">
    <property type="entry name" value="ADENYLOSUCCINATE LYASE"/>
    <property type="match status" value="1"/>
</dbReference>
<keyword evidence="6" id="KW-1185">Reference proteome</keyword>
<organism evidence="5 6">
    <name type="scientific">Algimonas ampicilliniresistens</name>
    <dbReference type="NCBI Taxonomy" id="1298735"/>
    <lineage>
        <taxon>Bacteria</taxon>
        <taxon>Pseudomonadati</taxon>
        <taxon>Pseudomonadota</taxon>
        <taxon>Alphaproteobacteria</taxon>
        <taxon>Maricaulales</taxon>
        <taxon>Robiginitomaculaceae</taxon>
        <taxon>Algimonas</taxon>
    </lineage>
</organism>
<dbReference type="PRINTS" id="PR00149">
    <property type="entry name" value="FUMRATELYASE"/>
</dbReference>
<name>A0ABQ5V5V9_9PROT</name>